<evidence type="ECO:0000313" key="10">
    <source>
        <dbReference type="Proteomes" id="UP000609121"/>
    </source>
</evidence>
<dbReference type="GO" id="GO:0005737">
    <property type="term" value="C:cytoplasm"/>
    <property type="evidence" value="ECO:0007669"/>
    <property type="project" value="UniProtKB-SubCell"/>
</dbReference>
<dbReference type="AlphaFoldDB" id="A0A8J6YYT8"/>
<evidence type="ECO:0000259" key="8">
    <source>
        <dbReference type="PROSITE" id="PS51709"/>
    </source>
</evidence>
<feature type="binding site" evidence="7">
    <location>
        <position position="117"/>
    </location>
    <ligand>
        <name>(6S)-5-formyl-5,6,7,8-tetrahydrofolate</name>
        <dbReference type="ChEBI" id="CHEBI:57457"/>
    </ligand>
</feature>
<dbReference type="InterPro" id="IPR004520">
    <property type="entry name" value="GTPase_MnmE"/>
</dbReference>
<dbReference type="EC" id="3.6.-.-" evidence="7"/>
<keyword evidence="7" id="KW-0963">Cytoplasm</keyword>
<dbReference type="SUPFAM" id="SSF116878">
    <property type="entry name" value="TrmE connector domain"/>
    <property type="match status" value="1"/>
</dbReference>
<dbReference type="RefSeq" id="WP_193181727.1">
    <property type="nucleotide sequence ID" value="NZ_JACVXA010000020.1"/>
</dbReference>
<feature type="domain" description="TrmE-type G" evidence="8">
    <location>
        <begin position="213"/>
        <end position="351"/>
    </location>
</feature>
<dbReference type="EMBL" id="JACVXA010000020">
    <property type="protein sequence ID" value="MBE3638273.1"/>
    <property type="molecule type" value="Genomic_DNA"/>
</dbReference>
<comment type="similarity">
    <text evidence="1 7">Belongs to the TRAFAC class TrmE-Era-EngA-EngB-Septin-like GTPase superfamily. TrmE GTPase family.</text>
</comment>
<comment type="subcellular location">
    <subcellularLocation>
        <location evidence="7">Cytoplasm</location>
    </subcellularLocation>
</comment>
<dbReference type="PANTHER" id="PTHR42714">
    <property type="entry name" value="TRNA MODIFICATION GTPASE GTPBP3"/>
    <property type="match status" value="1"/>
</dbReference>
<feature type="binding site" evidence="7">
    <location>
        <position position="77"/>
    </location>
    <ligand>
        <name>(6S)-5-formyl-5,6,7,8-tetrahydrofolate</name>
        <dbReference type="ChEBI" id="CHEBI:57457"/>
    </ligand>
</feature>
<feature type="binding site" evidence="7">
    <location>
        <position position="242"/>
    </location>
    <ligand>
        <name>K(+)</name>
        <dbReference type="ChEBI" id="CHEBI:29103"/>
    </ligand>
</feature>
<keyword evidence="4 7" id="KW-0378">Hydrolase</keyword>
<dbReference type="Pfam" id="PF12631">
    <property type="entry name" value="MnmE_helical"/>
    <property type="match status" value="1"/>
</dbReference>
<keyword evidence="7" id="KW-0479">Metal-binding</keyword>
<dbReference type="PANTHER" id="PTHR42714:SF2">
    <property type="entry name" value="TRNA MODIFICATION GTPASE GTPBP3, MITOCHONDRIAL"/>
    <property type="match status" value="1"/>
</dbReference>
<keyword evidence="2 7" id="KW-0819">tRNA processing</keyword>
<dbReference type="InterPro" id="IPR031168">
    <property type="entry name" value="G_TrmE"/>
</dbReference>
<protein>
    <recommendedName>
        <fullName evidence="7">tRNA modification GTPase MnmE</fullName>
        <ecNumber evidence="7">3.6.-.-</ecNumber>
    </recommendedName>
</protein>
<organism evidence="9 10">
    <name type="scientific">Mangrovicoccus algicola</name>
    <dbReference type="NCBI Taxonomy" id="2771008"/>
    <lineage>
        <taxon>Bacteria</taxon>
        <taxon>Pseudomonadati</taxon>
        <taxon>Pseudomonadota</taxon>
        <taxon>Alphaproteobacteria</taxon>
        <taxon>Rhodobacterales</taxon>
        <taxon>Paracoccaceae</taxon>
        <taxon>Mangrovicoccus</taxon>
    </lineage>
</organism>
<keyword evidence="7" id="KW-0460">Magnesium</keyword>
<dbReference type="GO" id="GO:0046872">
    <property type="term" value="F:metal ion binding"/>
    <property type="evidence" value="ECO:0007669"/>
    <property type="project" value="UniProtKB-KW"/>
</dbReference>
<dbReference type="SMART" id="SM00382">
    <property type="entry name" value="AAA"/>
    <property type="match status" value="1"/>
</dbReference>
<dbReference type="InterPro" id="IPR025867">
    <property type="entry name" value="MnmE_helical"/>
</dbReference>
<comment type="caution">
    <text evidence="7">Lacks conserved residue(s) required for the propagation of feature annotation.</text>
</comment>
<dbReference type="CDD" id="cd14858">
    <property type="entry name" value="TrmE_N"/>
    <property type="match status" value="1"/>
</dbReference>
<dbReference type="PRINTS" id="PR00326">
    <property type="entry name" value="GTP1OBG"/>
</dbReference>
<evidence type="ECO:0000256" key="6">
    <source>
        <dbReference type="ARBA" id="ARBA00023134"/>
    </source>
</evidence>
<dbReference type="GO" id="GO:0030488">
    <property type="term" value="P:tRNA methylation"/>
    <property type="evidence" value="ECO:0007669"/>
    <property type="project" value="TreeGrafter"/>
</dbReference>
<feature type="binding site" evidence="7">
    <location>
        <position position="223"/>
    </location>
    <ligand>
        <name>K(+)</name>
        <dbReference type="ChEBI" id="CHEBI:29103"/>
    </ligand>
</feature>
<feature type="binding site" evidence="7">
    <location>
        <position position="248"/>
    </location>
    <ligand>
        <name>Mg(2+)</name>
        <dbReference type="ChEBI" id="CHEBI:18420"/>
    </ligand>
</feature>
<evidence type="ECO:0000256" key="5">
    <source>
        <dbReference type="ARBA" id="ARBA00022958"/>
    </source>
</evidence>
<comment type="caution">
    <text evidence="9">The sequence shown here is derived from an EMBL/GenBank/DDBJ whole genome shotgun (WGS) entry which is preliminary data.</text>
</comment>
<feature type="binding site" evidence="7">
    <location>
        <begin position="242"/>
        <end position="248"/>
    </location>
    <ligand>
        <name>GTP</name>
        <dbReference type="ChEBI" id="CHEBI:37565"/>
    </ligand>
</feature>
<dbReference type="Proteomes" id="UP000609121">
    <property type="component" value="Unassembled WGS sequence"/>
</dbReference>
<dbReference type="CDD" id="cd04164">
    <property type="entry name" value="trmE"/>
    <property type="match status" value="1"/>
</dbReference>
<dbReference type="FunFam" id="3.30.1360.120:FF:000007">
    <property type="entry name" value="tRNA modification GTPase GTPBP3, mitochondrial"/>
    <property type="match status" value="1"/>
</dbReference>
<reference evidence="9" key="1">
    <citation type="submission" date="2020-09" db="EMBL/GenBank/DDBJ databases">
        <title>A novel bacterium of genus Mangrovicoccus, isolated from South China Sea.</title>
        <authorList>
            <person name="Huang H."/>
            <person name="Mo K."/>
            <person name="Hu Y."/>
        </authorList>
    </citation>
    <scope>NUCLEOTIDE SEQUENCE</scope>
    <source>
        <strain evidence="9">HB182678</strain>
    </source>
</reference>
<dbReference type="Gene3D" id="3.40.50.300">
    <property type="entry name" value="P-loop containing nucleotide triphosphate hydrolases"/>
    <property type="match status" value="1"/>
</dbReference>
<evidence type="ECO:0000256" key="1">
    <source>
        <dbReference type="ARBA" id="ARBA00011043"/>
    </source>
</evidence>
<comment type="cofactor">
    <cofactor evidence="7">
        <name>K(+)</name>
        <dbReference type="ChEBI" id="CHEBI:29103"/>
    </cofactor>
    <text evidence="7">Binds 1 potassium ion per subunit.</text>
</comment>
<dbReference type="SUPFAM" id="SSF52540">
    <property type="entry name" value="P-loop containing nucleoside triphosphate hydrolases"/>
    <property type="match status" value="1"/>
</dbReference>
<dbReference type="Pfam" id="PF01926">
    <property type="entry name" value="MMR_HSR1"/>
    <property type="match status" value="1"/>
</dbReference>
<comment type="function">
    <text evidence="7">Exhibits a very high intrinsic GTPase hydrolysis rate. Involved in the addition of a carboxymethylaminomethyl (cmnm) group at the wobble position (U34) of certain tRNAs, forming tRNA-cmnm(5)s(2)U34.</text>
</comment>
<dbReference type="InterPro" id="IPR006073">
    <property type="entry name" value="GTP-bd"/>
</dbReference>
<evidence type="ECO:0000256" key="2">
    <source>
        <dbReference type="ARBA" id="ARBA00022694"/>
    </source>
</evidence>
<dbReference type="PROSITE" id="PS51709">
    <property type="entry name" value="G_TRME"/>
    <property type="match status" value="1"/>
</dbReference>
<dbReference type="HAMAP" id="MF_00379">
    <property type="entry name" value="GTPase_MnmE"/>
    <property type="match status" value="1"/>
</dbReference>
<feature type="binding site" evidence="7">
    <location>
        <begin position="223"/>
        <end position="228"/>
    </location>
    <ligand>
        <name>GTP</name>
        <dbReference type="ChEBI" id="CHEBI:37565"/>
    </ligand>
</feature>
<dbReference type="Gene3D" id="1.20.120.430">
    <property type="entry name" value="tRNA modification GTPase MnmE domain 2"/>
    <property type="match status" value="1"/>
</dbReference>
<dbReference type="NCBIfam" id="NF003661">
    <property type="entry name" value="PRK05291.1-3"/>
    <property type="match status" value="1"/>
</dbReference>
<dbReference type="InterPro" id="IPR003593">
    <property type="entry name" value="AAA+_ATPase"/>
</dbReference>
<feature type="binding site" evidence="7">
    <location>
        <position position="227"/>
    </location>
    <ligand>
        <name>Mg(2+)</name>
        <dbReference type="ChEBI" id="CHEBI:18420"/>
    </ligand>
</feature>
<dbReference type="Gene3D" id="3.30.1360.120">
    <property type="entry name" value="Probable tRNA modification gtpase trme, domain 1"/>
    <property type="match status" value="1"/>
</dbReference>
<dbReference type="NCBIfam" id="TIGR00231">
    <property type="entry name" value="small_GTP"/>
    <property type="match status" value="1"/>
</dbReference>
<gene>
    <name evidence="7 9" type="primary">mnmE</name>
    <name evidence="7" type="synonym">trmE</name>
    <name evidence="9" type="ORF">ICN82_08690</name>
</gene>
<dbReference type="Pfam" id="PF10396">
    <property type="entry name" value="TrmE_N"/>
    <property type="match status" value="1"/>
</dbReference>
<keyword evidence="5 7" id="KW-0630">Potassium</keyword>
<feature type="binding site" evidence="7">
    <location>
        <position position="244"/>
    </location>
    <ligand>
        <name>K(+)</name>
        <dbReference type="ChEBI" id="CHEBI:29103"/>
    </ligand>
</feature>
<dbReference type="InterPro" id="IPR027417">
    <property type="entry name" value="P-loop_NTPase"/>
</dbReference>
<evidence type="ECO:0000256" key="4">
    <source>
        <dbReference type="ARBA" id="ARBA00022801"/>
    </source>
</evidence>
<keyword evidence="10" id="KW-1185">Reference proteome</keyword>
<dbReference type="InterPro" id="IPR027368">
    <property type="entry name" value="MnmE_dom2"/>
</dbReference>
<dbReference type="InterPro" id="IPR018948">
    <property type="entry name" value="GTP-bd_TrmE_N"/>
</dbReference>
<name>A0A8J6YYT8_9RHOB</name>
<dbReference type="GO" id="GO:0002098">
    <property type="term" value="P:tRNA wobble uridine modification"/>
    <property type="evidence" value="ECO:0007669"/>
    <property type="project" value="TreeGrafter"/>
</dbReference>
<comment type="subunit">
    <text evidence="7">Homodimer. Heterotetramer of two MnmE and two MnmG subunits.</text>
</comment>
<feature type="binding site" evidence="7">
    <location>
        <position position="20"/>
    </location>
    <ligand>
        <name>(6S)-5-formyl-5,6,7,8-tetrahydrofolate</name>
        <dbReference type="ChEBI" id="CHEBI:57457"/>
    </ligand>
</feature>
<dbReference type="GO" id="GO:0005525">
    <property type="term" value="F:GTP binding"/>
    <property type="evidence" value="ECO:0007669"/>
    <property type="project" value="UniProtKB-UniRule"/>
</dbReference>
<proteinExistence type="inferred from homology"/>
<dbReference type="InterPro" id="IPR027266">
    <property type="entry name" value="TrmE/GcvT-like"/>
</dbReference>
<feature type="binding site" evidence="7">
    <location>
        <begin position="267"/>
        <end position="270"/>
    </location>
    <ligand>
        <name>GTP</name>
        <dbReference type="ChEBI" id="CHEBI:37565"/>
    </ligand>
</feature>
<keyword evidence="3 7" id="KW-0547">Nucleotide-binding</keyword>
<feature type="binding site" evidence="7">
    <location>
        <position position="247"/>
    </location>
    <ligand>
        <name>K(+)</name>
        <dbReference type="ChEBI" id="CHEBI:29103"/>
    </ligand>
</feature>
<dbReference type="InterPro" id="IPR005225">
    <property type="entry name" value="Small_GTP-bd"/>
</dbReference>
<keyword evidence="6 7" id="KW-0342">GTP-binding</keyword>
<accession>A0A8J6YYT8</accession>
<dbReference type="GO" id="GO:0003924">
    <property type="term" value="F:GTPase activity"/>
    <property type="evidence" value="ECO:0007669"/>
    <property type="project" value="UniProtKB-UniRule"/>
</dbReference>
<sequence>MDTIYGLASGQGKAGVAVLRLSGPDAHRACHALAGRLPPLRQMSLATLRDRAGETLDQALVVIFPAERSFTGEPVTELHLHGSPAVVSAVMTEIAGQGLARLAEPGEFTRRAMENGRLDLTEVEGLADLVQAETEAQRRQAMKVMAGALGRKVVSWRDDLVHAMALIAASIDFSDEDLPEEIVAEARRLLTSILGDLESELSGISAAERIRDGFLVAILGRPNAGKSTLLNALAGRDAAITSDIAGTTRDVIEVRMDISGLPVTLLDTAGLREAGDEIEKIGIARALSRAEDADLRIYLCDEAGLPPGLAPLAEDIVLQAKDDDGRLSDGISGRTGHGIPGLLARVAAYLTDRASQAGSASNDRHRIAMTRAKVAMESALLELDLGEERTEFLSEHLRQAAHSLDELIGKVDVEDMLDDIFRNFCLGK</sequence>
<feature type="binding site" evidence="7">
    <location>
        <position position="428"/>
    </location>
    <ligand>
        <name>(6S)-5-formyl-5,6,7,8-tetrahydrofolate</name>
        <dbReference type="ChEBI" id="CHEBI:57457"/>
    </ligand>
</feature>
<evidence type="ECO:0000256" key="3">
    <source>
        <dbReference type="ARBA" id="ARBA00022741"/>
    </source>
</evidence>
<evidence type="ECO:0000313" key="9">
    <source>
        <dbReference type="EMBL" id="MBE3638273.1"/>
    </source>
</evidence>
<evidence type="ECO:0000256" key="7">
    <source>
        <dbReference type="HAMAP-Rule" id="MF_00379"/>
    </source>
</evidence>